<accession>A0A9X2Z8Z3</accession>
<evidence type="ECO:0000313" key="7">
    <source>
        <dbReference type="EMBL" id="MCV7424396.1"/>
    </source>
</evidence>
<gene>
    <name evidence="7" type="ORF">H7K45_28005</name>
</gene>
<keyword evidence="1 3" id="KW-0238">DNA-binding</keyword>
<dbReference type="GO" id="GO:0015074">
    <property type="term" value="P:DNA integration"/>
    <property type="evidence" value="ECO:0007669"/>
    <property type="project" value="InterPro"/>
</dbReference>
<reference evidence="7" key="1">
    <citation type="submission" date="2020-07" db="EMBL/GenBank/DDBJ databases">
        <authorList>
            <person name="Pettersson B.M.F."/>
            <person name="Behra P.R.K."/>
            <person name="Ramesh M."/>
            <person name="Das S."/>
            <person name="Dasgupta S."/>
            <person name="Kirsebom L.A."/>
        </authorList>
    </citation>
    <scope>NUCLEOTIDE SEQUENCE</scope>
    <source>
        <strain evidence="7">DSM 44838</strain>
    </source>
</reference>
<dbReference type="CDD" id="cd01189">
    <property type="entry name" value="INT_ICEBs1_C_like"/>
    <property type="match status" value="1"/>
</dbReference>
<evidence type="ECO:0000256" key="2">
    <source>
        <dbReference type="ARBA" id="ARBA00023172"/>
    </source>
</evidence>
<organism evidence="7 8">
    <name type="scientific">Mycobacterium yunnanensis</name>
    <dbReference type="NCBI Taxonomy" id="368477"/>
    <lineage>
        <taxon>Bacteria</taxon>
        <taxon>Bacillati</taxon>
        <taxon>Actinomycetota</taxon>
        <taxon>Actinomycetes</taxon>
        <taxon>Mycobacteriales</taxon>
        <taxon>Mycobacteriaceae</taxon>
        <taxon>Mycobacterium</taxon>
    </lineage>
</organism>
<keyword evidence="2" id="KW-0233">DNA recombination</keyword>
<evidence type="ECO:0000313" key="8">
    <source>
        <dbReference type="Proteomes" id="UP001141629"/>
    </source>
</evidence>
<dbReference type="Pfam" id="PF00589">
    <property type="entry name" value="Phage_integrase"/>
    <property type="match status" value="1"/>
</dbReference>
<dbReference type="GO" id="GO:0003677">
    <property type="term" value="F:DNA binding"/>
    <property type="evidence" value="ECO:0007669"/>
    <property type="project" value="UniProtKB-UniRule"/>
</dbReference>
<protein>
    <submittedName>
        <fullName evidence="7">Site-specific integrase</fullName>
    </submittedName>
</protein>
<dbReference type="Gene3D" id="1.10.150.130">
    <property type="match status" value="1"/>
</dbReference>
<keyword evidence="8" id="KW-1185">Reference proteome</keyword>
<reference evidence="7" key="2">
    <citation type="journal article" date="2022" name="BMC Genomics">
        <title>Comparative genome analysis of mycobacteria focusing on tRNA and non-coding RNA.</title>
        <authorList>
            <person name="Behra P.R.K."/>
            <person name="Pettersson B.M.F."/>
            <person name="Ramesh M."/>
            <person name="Das S."/>
            <person name="Dasgupta S."/>
            <person name="Kirsebom L.A."/>
        </authorList>
    </citation>
    <scope>NUCLEOTIDE SEQUENCE</scope>
    <source>
        <strain evidence="7">DSM 44838</strain>
    </source>
</reference>
<evidence type="ECO:0000259" key="6">
    <source>
        <dbReference type="PROSITE" id="PS51900"/>
    </source>
</evidence>
<dbReference type="InterPro" id="IPR010998">
    <property type="entry name" value="Integrase_recombinase_N"/>
</dbReference>
<proteinExistence type="predicted"/>
<feature type="domain" description="Core-binding (CB)" evidence="6">
    <location>
        <begin position="66"/>
        <end position="148"/>
    </location>
</feature>
<dbReference type="PANTHER" id="PTHR30349:SF93">
    <property type="entry name" value="FELS-2 PROPHAGE PROTEIN"/>
    <property type="match status" value="1"/>
</dbReference>
<dbReference type="InterPro" id="IPR002104">
    <property type="entry name" value="Integrase_catalytic"/>
</dbReference>
<dbReference type="InterPro" id="IPR013762">
    <property type="entry name" value="Integrase-like_cat_sf"/>
</dbReference>
<dbReference type="RefSeq" id="WP_263999467.1">
    <property type="nucleotide sequence ID" value="NZ_JACKVK010000014.1"/>
</dbReference>
<dbReference type="AlphaFoldDB" id="A0A9X2Z8Z3"/>
<evidence type="ECO:0000256" key="1">
    <source>
        <dbReference type="ARBA" id="ARBA00023125"/>
    </source>
</evidence>
<feature type="region of interest" description="Disordered" evidence="4">
    <location>
        <begin position="266"/>
        <end position="285"/>
    </location>
</feature>
<dbReference type="PANTHER" id="PTHR30349">
    <property type="entry name" value="PHAGE INTEGRASE-RELATED"/>
    <property type="match status" value="1"/>
</dbReference>
<evidence type="ECO:0000259" key="5">
    <source>
        <dbReference type="PROSITE" id="PS51898"/>
    </source>
</evidence>
<dbReference type="InterPro" id="IPR011010">
    <property type="entry name" value="DNA_brk_join_enz"/>
</dbReference>
<evidence type="ECO:0000256" key="3">
    <source>
        <dbReference type="PROSITE-ProRule" id="PRU01248"/>
    </source>
</evidence>
<dbReference type="InterPro" id="IPR050090">
    <property type="entry name" value="Tyrosine_recombinase_XerCD"/>
</dbReference>
<comment type="caution">
    <text evidence="7">The sequence shown here is derived from an EMBL/GenBank/DDBJ whole genome shotgun (WGS) entry which is preliminary data.</text>
</comment>
<sequence length="383" mass="42483">MASFRVDSRKDGTTCTRVFFRQDGKQRCLTFDDHSVALRFKDLVEQVGATRAEEIARIERRPRQSLTVEQWLTHYVDHLSGVDKRTSDDYRGYIRTDFRDAFGTIPLAALAREDIAKWVQHTHTIKGAAAKTIANKHGFLSAALAAAVGKKHIESNPAANTGLPTDEPAEMVFLERDQYRALLAEIPEGWRPLVEFLVASGARWSEATALRPGDIDRTRNTVRITKAWKRGPYRIGPPKTKKSVRTINVSTGVLDKLDYTREWLFTNPGQGSGGPSENRRGAGRPVRAPNFRANVWNPAVARAWPAVDEHGDPIPDAPRPRIHDLRHTCASWLIQAGRPLPAVQAHLGHESILTTVGVYGHLDRSSGQGNADAIAAMLADDDD</sequence>
<dbReference type="PROSITE" id="PS51898">
    <property type="entry name" value="TYR_RECOMBINASE"/>
    <property type="match status" value="1"/>
</dbReference>
<dbReference type="InterPro" id="IPR044068">
    <property type="entry name" value="CB"/>
</dbReference>
<dbReference type="SUPFAM" id="SSF56349">
    <property type="entry name" value="DNA breaking-rejoining enzymes"/>
    <property type="match status" value="1"/>
</dbReference>
<dbReference type="Proteomes" id="UP001141629">
    <property type="component" value="Unassembled WGS sequence"/>
</dbReference>
<dbReference type="PROSITE" id="PS51900">
    <property type="entry name" value="CB"/>
    <property type="match status" value="1"/>
</dbReference>
<name>A0A9X2Z8Z3_9MYCO</name>
<feature type="domain" description="Tyr recombinase" evidence="5">
    <location>
        <begin position="169"/>
        <end position="372"/>
    </location>
</feature>
<dbReference type="GO" id="GO:0006310">
    <property type="term" value="P:DNA recombination"/>
    <property type="evidence" value="ECO:0007669"/>
    <property type="project" value="UniProtKB-KW"/>
</dbReference>
<dbReference type="Gene3D" id="1.10.443.10">
    <property type="entry name" value="Intergrase catalytic core"/>
    <property type="match status" value="1"/>
</dbReference>
<evidence type="ECO:0000256" key="4">
    <source>
        <dbReference type="SAM" id="MobiDB-lite"/>
    </source>
</evidence>
<dbReference type="EMBL" id="JACKVK010000014">
    <property type="protein sequence ID" value="MCV7424396.1"/>
    <property type="molecule type" value="Genomic_DNA"/>
</dbReference>